<name>A0ABN0UWL9_9GAMM</name>
<comment type="caution">
    <text evidence="4">The sequence shown here is derived from an EMBL/GenBank/DDBJ whole genome shotgun (WGS) entry which is preliminary data.</text>
</comment>
<dbReference type="Gene3D" id="2.40.160.20">
    <property type="match status" value="1"/>
</dbReference>
<dbReference type="InterPro" id="IPR011250">
    <property type="entry name" value="OMP/PagP_B-barrel"/>
</dbReference>
<feature type="signal peptide" evidence="2">
    <location>
        <begin position="1"/>
        <end position="23"/>
    </location>
</feature>
<evidence type="ECO:0000259" key="3">
    <source>
        <dbReference type="Pfam" id="PF13505"/>
    </source>
</evidence>
<protein>
    <recommendedName>
        <fullName evidence="3">Outer membrane protein beta-barrel domain-containing protein</fullName>
    </recommendedName>
</protein>
<dbReference type="SUPFAM" id="SSF56925">
    <property type="entry name" value="OMPA-like"/>
    <property type="match status" value="1"/>
</dbReference>
<dbReference type="EMBL" id="BAAAFO010000005">
    <property type="protein sequence ID" value="GAA0263819.1"/>
    <property type="molecule type" value="Genomic_DNA"/>
</dbReference>
<evidence type="ECO:0000313" key="5">
    <source>
        <dbReference type="Proteomes" id="UP001500657"/>
    </source>
</evidence>
<dbReference type="InterPro" id="IPR027385">
    <property type="entry name" value="Beta-barrel_OMP"/>
</dbReference>
<keyword evidence="5" id="KW-1185">Reference proteome</keyword>
<gene>
    <name evidence="4" type="ORF">GCM10009126_31900</name>
</gene>
<accession>A0ABN0UWL9</accession>
<evidence type="ECO:0000256" key="1">
    <source>
        <dbReference type="ARBA" id="ARBA00022729"/>
    </source>
</evidence>
<evidence type="ECO:0000313" key="4">
    <source>
        <dbReference type="EMBL" id="GAA0263819.1"/>
    </source>
</evidence>
<dbReference type="Proteomes" id="UP001500657">
    <property type="component" value="Unassembled WGS sequence"/>
</dbReference>
<dbReference type="RefSeq" id="WP_343883832.1">
    <property type="nucleotide sequence ID" value="NZ_BAAAFO010000005.1"/>
</dbReference>
<proteinExistence type="predicted"/>
<feature type="domain" description="Outer membrane protein beta-barrel" evidence="3">
    <location>
        <begin position="10"/>
        <end position="195"/>
    </location>
</feature>
<reference evidence="4 5" key="1">
    <citation type="journal article" date="2019" name="Int. J. Syst. Evol. Microbiol.">
        <title>The Global Catalogue of Microorganisms (GCM) 10K type strain sequencing project: providing services to taxonomists for standard genome sequencing and annotation.</title>
        <authorList>
            <consortium name="The Broad Institute Genomics Platform"/>
            <consortium name="The Broad Institute Genome Sequencing Center for Infectious Disease"/>
            <person name="Wu L."/>
            <person name="Ma J."/>
        </authorList>
    </citation>
    <scope>NUCLEOTIDE SEQUENCE [LARGE SCALE GENOMIC DNA]</scope>
    <source>
        <strain evidence="4 5">JCM 16242</strain>
    </source>
</reference>
<evidence type="ECO:0000256" key="2">
    <source>
        <dbReference type="SAM" id="SignalP"/>
    </source>
</evidence>
<dbReference type="Pfam" id="PF13505">
    <property type="entry name" value="OMP_b-brl"/>
    <property type="match status" value="1"/>
</dbReference>
<feature type="chain" id="PRO_5046650414" description="Outer membrane protein beta-barrel domain-containing protein" evidence="2">
    <location>
        <begin position="24"/>
        <end position="195"/>
    </location>
</feature>
<organism evidence="4 5">
    <name type="scientific">Rhodanobacter caeni</name>
    <dbReference type="NCBI Taxonomy" id="657654"/>
    <lineage>
        <taxon>Bacteria</taxon>
        <taxon>Pseudomonadati</taxon>
        <taxon>Pseudomonadota</taxon>
        <taxon>Gammaproteobacteria</taxon>
        <taxon>Lysobacterales</taxon>
        <taxon>Rhodanobacteraceae</taxon>
        <taxon>Rhodanobacter</taxon>
    </lineage>
</organism>
<sequence>MQKNLLAFSIAASTMAFVATAHAEQPNGWFVNGNVGSSHYSAEVDDFGSGTETGTAFIVNAGYRDQRILGFEAGYTNLGSISESDDFGDRVKLSGDGWTLGLNGHFNPTSHWYISARGGAFLWKLHAKARIAYDDGSAETFRASEQSLGWYAGVGTGYDINRHWSVGGNFDYYKIDKDVYEVGTRIFSVSAEYRF</sequence>
<keyword evidence="1 2" id="KW-0732">Signal</keyword>